<feature type="region of interest" description="Disordered" evidence="1">
    <location>
        <begin position="54"/>
        <end position="90"/>
    </location>
</feature>
<feature type="compositionally biased region" description="Basic and acidic residues" evidence="1">
    <location>
        <begin position="1"/>
        <end position="13"/>
    </location>
</feature>
<dbReference type="EnsemblMetazoa" id="Aqu2.1.25984_001">
    <property type="protein sequence ID" value="Aqu2.1.25984_001"/>
    <property type="gene ID" value="Aqu2.1.25984"/>
</dbReference>
<evidence type="ECO:0000256" key="1">
    <source>
        <dbReference type="SAM" id="MobiDB-lite"/>
    </source>
</evidence>
<protein>
    <submittedName>
        <fullName evidence="2">Uncharacterized protein</fullName>
    </submittedName>
</protein>
<proteinExistence type="predicted"/>
<evidence type="ECO:0000313" key="2">
    <source>
        <dbReference type="EnsemblMetazoa" id="Aqu2.1.25984_001"/>
    </source>
</evidence>
<dbReference type="InParanoid" id="A0A1X7UDF5"/>
<reference evidence="2" key="1">
    <citation type="submission" date="2017-05" db="UniProtKB">
        <authorList>
            <consortium name="EnsemblMetazoa"/>
        </authorList>
    </citation>
    <scope>IDENTIFICATION</scope>
</reference>
<organism evidence="2">
    <name type="scientific">Amphimedon queenslandica</name>
    <name type="common">Sponge</name>
    <dbReference type="NCBI Taxonomy" id="400682"/>
    <lineage>
        <taxon>Eukaryota</taxon>
        <taxon>Metazoa</taxon>
        <taxon>Porifera</taxon>
        <taxon>Demospongiae</taxon>
        <taxon>Heteroscleromorpha</taxon>
        <taxon>Haplosclerida</taxon>
        <taxon>Niphatidae</taxon>
        <taxon>Amphimedon</taxon>
    </lineage>
</organism>
<sequence>MKPHHSKEGHATRLENNPDNNKILNRINNEMIKEALERAELKANESIINHGMAKKIDDLQDPPIANNLVLHSPADDSDDDDNESSQNDLPINIAYNTSIKAVQDVVKDVNVLH</sequence>
<accession>A0A1X7UDF5</accession>
<feature type="region of interest" description="Disordered" evidence="1">
    <location>
        <begin position="1"/>
        <end position="22"/>
    </location>
</feature>
<dbReference type="AlphaFoldDB" id="A0A1X7UDF5"/>
<name>A0A1X7UDF5_AMPQE</name>